<evidence type="ECO:0000259" key="1">
    <source>
        <dbReference type="Pfam" id="PF05699"/>
    </source>
</evidence>
<evidence type="ECO:0000313" key="2">
    <source>
        <dbReference type="EMBL" id="KAK0132490.1"/>
    </source>
</evidence>
<protein>
    <recommendedName>
        <fullName evidence="1">HAT C-terminal dimerisation domain-containing protein</fullName>
    </recommendedName>
</protein>
<keyword evidence="3" id="KW-1185">Reference proteome</keyword>
<name>A0AA47M2L4_MERPO</name>
<organism evidence="2 3">
    <name type="scientific">Merluccius polli</name>
    <name type="common">Benguela hake</name>
    <name type="synonym">Merluccius cadenati</name>
    <dbReference type="NCBI Taxonomy" id="89951"/>
    <lineage>
        <taxon>Eukaryota</taxon>
        <taxon>Metazoa</taxon>
        <taxon>Chordata</taxon>
        <taxon>Craniata</taxon>
        <taxon>Vertebrata</taxon>
        <taxon>Euteleostomi</taxon>
        <taxon>Actinopterygii</taxon>
        <taxon>Neopterygii</taxon>
        <taxon>Teleostei</taxon>
        <taxon>Neoteleostei</taxon>
        <taxon>Acanthomorphata</taxon>
        <taxon>Zeiogadaria</taxon>
        <taxon>Gadariae</taxon>
        <taxon>Gadiformes</taxon>
        <taxon>Gadoidei</taxon>
        <taxon>Merlucciidae</taxon>
        <taxon>Merluccius</taxon>
    </lineage>
</organism>
<dbReference type="Proteomes" id="UP001174136">
    <property type="component" value="Unassembled WGS sequence"/>
</dbReference>
<dbReference type="InterPro" id="IPR012337">
    <property type="entry name" value="RNaseH-like_sf"/>
</dbReference>
<dbReference type="EMBL" id="JAOPHQ010006261">
    <property type="protein sequence ID" value="KAK0132490.1"/>
    <property type="molecule type" value="Genomic_DNA"/>
</dbReference>
<accession>A0AA47M2L4</accession>
<feature type="domain" description="HAT C-terminal dimerisation" evidence="1">
    <location>
        <begin position="32"/>
        <end position="72"/>
    </location>
</feature>
<evidence type="ECO:0000313" key="3">
    <source>
        <dbReference type="Proteomes" id="UP001174136"/>
    </source>
</evidence>
<reference evidence="2" key="1">
    <citation type="journal article" date="2023" name="Front. Mar. Sci.">
        <title>A new Merluccius polli reference genome to investigate the effects of global change in West African waters.</title>
        <authorList>
            <person name="Mateo J.L."/>
            <person name="Blanco-Fernandez C."/>
            <person name="Garcia-Vazquez E."/>
            <person name="Machado-Schiaffino G."/>
        </authorList>
    </citation>
    <scope>NUCLEOTIDE SEQUENCE</scope>
    <source>
        <strain evidence="2">C29</strain>
        <tissue evidence="2">Fin</tissue>
    </source>
</reference>
<dbReference type="InterPro" id="IPR008906">
    <property type="entry name" value="HATC_C_dom"/>
</dbReference>
<dbReference type="GO" id="GO:0046983">
    <property type="term" value="F:protein dimerization activity"/>
    <property type="evidence" value="ECO:0007669"/>
    <property type="project" value="InterPro"/>
</dbReference>
<sequence>MLKTIQAAPLLDQSEKARKELELYRALPTELTSTNPAEWWWERKGTFPILFDLASNYTCVQASSTPAERLLETQ</sequence>
<proteinExistence type="predicted"/>
<dbReference type="Pfam" id="PF05699">
    <property type="entry name" value="Dimer_Tnp_hAT"/>
    <property type="match status" value="1"/>
</dbReference>
<dbReference type="AlphaFoldDB" id="A0AA47M2L4"/>
<dbReference type="SUPFAM" id="SSF53098">
    <property type="entry name" value="Ribonuclease H-like"/>
    <property type="match status" value="1"/>
</dbReference>
<comment type="caution">
    <text evidence="2">The sequence shown here is derived from an EMBL/GenBank/DDBJ whole genome shotgun (WGS) entry which is preliminary data.</text>
</comment>
<gene>
    <name evidence="2" type="ORF">N1851_032627</name>
</gene>